<dbReference type="InterPro" id="IPR021527">
    <property type="entry name" value="DUF2795"/>
</dbReference>
<accession>A0A919ASD2</accession>
<organism evidence="1 2">
    <name type="scientific">Streptomyces fumanus</name>
    <dbReference type="NCBI Taxonomy" id="67302"/>
    <lineage>
        <taxon>Bacteria</taxon>
        <taxon>Bacillati</taxon>
        <taxon>Actinomycetota</taxon>
        <taxon>Actinomycetes</taxon>
        <taxon>Kitasatosporales</taxon>
        <taxon>Streptomycetaceae</taxon>
        <taxon>Streptomyces</taxon>
    </lineage>
</organism>
<sequence>MPRRAGYRDIADISHAWPCGPQDPPPIDRYDKEAVMADLSPIDLQKALSGMDYPADKKSLVDRARKNKADDQVVSVLDGLKQDSFDGPNEVQKAVFNQ</sequence>
<gene>
    <name evidence="1" type="ORF">GCM10018772_55290</name>
</gene>
<protein>
    <recommendedName>
        <fullName evidence="3">DUF2795 domain-containing protein</fullName>
    </recommendedName>
</protein>
<dbReference type="AlphaFoldDB" id="A0A919ASD2"/>
<dbReference type="Pfam" id="PF11387">
    <property type="entry name" value="DUF2795"/>
    <property type="match status" value="1"/>
</dbReference>
<reference evidence="1" key="1">
    <citation type="journal article" date="2014" name="Int. J. Syst. Evol. Microbiol.">
        <title>Complete genome sequence of Corynebacterium casei LMG S-19264T (=DSM 44701T), isolated from a smear-ripened cheese.</title>
        <authorList>
            <consortium name="US DOE Joint Genome Institute (JGI-PGF)"/>
            <person name="Walter F."/>
            <person name="Albersmeier A."/>
            <person name="Kalinowski J."/>
            <person name="Ruckert C."/>
        </authorList>
    </citation>
    <scope>NUCLEOTIDE SEQUENCE</scope>
    <source>
        <strain evidence="1">JCM 4477</strain>
    </source>
</reference>
<evidence type="ECO:0000313" key="2">
    <source>
        <dbReference type="Proteomes" id="UP000630718"/>
    </source>
</evidence>
<dbReference type="EMBL" id="BNBI01000013">
    <property type="protein sequence ID" value="GHF22606.1"/>
    <property type="molecule type" value="Genomic_DNA"/>
</dbReference>
<dbReference type="Proteomes" id="UP000630718">
    <property type="component" value="Unassembled WGS sequence"/>
</dbReference>
<evidence type="ECO:0000313" key="1">
    <source>
        <dbReference type="EMBL" id="GHF22606.1"/>
    </source>
</evidence>
<comment type="caution">
    <text evidence="1">The sequence shown here is derived from an EMBL/GenBank/DDBJ whole genome shotgun (WGS) entry which is preliminary data.</text>
</comment>
<reference evidence="1" key="2">
    <citation type="submission" date="2020-09" db="EMBL/GenBank/DDBJ databases">
        <authorList>
            <person name="Sun Q."/>
            <person name="Ohkuma M."/>
        </authorList>
    </citation>
    <scope>NUCLEOTIDE SEQUENCE</scope>
    <source>
        <strain evidence="1">JCM 4477</strain>
    </source>
</reference>
<keyword evidence="2" id="KW-1185">Reference proteome</keyword>
<evidence type="ECO:0008006" key="3">
    <source>
        <dbReference type="Google" id="ProtNLM"/>
    </source>
</evidence>
<name>A0A919ASD2_9ACTN</name>
<proteinExistence type="predicted"/>